<dbReference type="PRINTS" id="PR00625">
    <property type="entry name" value="JDOMAIN"/>
</dbReference>
<dbReference type="GO" id="GO:0051082">
    <property type="term" value="F:unfolded protein binding"/>
    <property type="evidence" value="ECO:0007669"/>
    <property type="project" value="InterPro"/>
</dbReference>
<dbReference type="RefSeq" id="WP_158059920.1">
    <property type="nucleotide sequence ID" value="NZ_CP044427.1"/>
</dbReference>
<keyword evidence="1" id="KW-0235">DNA replication</keyword>
<dbReference type="GO" id="GO:0005737">
    <property type="term" value="C:cytoplasm"/>
    <property type="evidence" value="ECO:0007669"/>
    <property type="project" value="TreeGrafter"/>
</dbReference>
<keyword evidence="4" id="KW-0863">Zinc-finger</keyword>
<dbReference type="PROSITE" id="PS00636">
    <property type="entry name" value="DNAJ_1"/>
    <property type="match status" value="1"/>
</dbReference>
<evidence type="ECO:0000313" key="10">
    <source>
        <dbReference type="EMBL" id="QFG67522.1"/>
    </source>
</evidence>
<feature type="region of interest" description="Disordered" evidence="8">
    <location>
        <begin position="144"/>
        <end position="163"/>
    </location>
</feature>
<dbReference type="Pfam" id="PF00226">
    <property type="entry name" value="DnaJ"/>
    <property type="match status" value="1"/>
</dbReference>
<dbReference type="SMART" id="SM00271">
    <property type="entry name" value="DnaJ"/>
    <property type="match status" value="1"/>
</dbReference>
<feature type="region of interest" description="Disordered" evidence="8">
    <location>
        <begin position="324"/>
        <end position="343"/>
    </location>
</feature>
<dbReference type="FunFam" id="2.60.260.20:FF:000005">
    <property type="entry name" value="Chaperone protein dnaJ 1, mitochondrial"/>
    <property type="match status" value="1"/>
</dbReference>
<feature type="compositionally biased region" description="Gly residues" evidence="8">
    <location>
        <begin position="144"/>
        <end position="156"/>
    </location>
</feature>
<dbReference type="EMBL" id="CP044427">
    <property type="protein sequence ID" value="QFG67522.1"/>
    <property type="molecule type" value="Genomic_DNA"/>
</dbReference>
<dbReference type="InterPro" id="IPR002939">
    <property type="entry name" value="DnaJ_C"/>
</dbReference>
<dbReference type="SUPFAM" id="SSF49493">
    <property type="entry name" value="HSP40/DnaJ peptide-binding domain"/>
    <property type="match status" value="2"/>
</dbReference>
<dbReference type="Gene3D" id="1.10.287.110">
    <property type="entry name" value="DnaJ domain"/>
    <property type="match status" value="1"/>
</dbReference>
<reference evidence="10 11" key="1">
    <citation type="submission" date="2019-09" db="EMBL/GenBank/DDBJ databases">
        <title>Serinicoccus pratensis sp. nov., isolated from meadow soil.</title>
        <authorList>
            <person name="Zhang W."/>
        </authorList>
    </citation>
    <scope>NUCLEOTIDE SEQUENCE [LARGE SCALE GENOMIC DNA]</scope>
    <source>
        <strain evidence="10 11">W204</strain>
    </source>
</reference>
<evidence type="ECO:0000256" key="2">
    <source>
        <dbReference type="ARBA" id="ARBA00022723"/>
    </source>
</evidence>
<dbReference type="InterPro" id="IPR008971">
    <property type="entry name" value="HSP40/DnaJ_pept-bd"/>
</dbReference>
<dbReference type="OrthoDB" id="9779889at2"/>
<keyword evidence="11" id="KW-1185">Reference proteome</keyword>
<evidence type="ECO:0000256" key="7">
    <source>
        <dbReference type="ARBA" id="ARBA00023186"/>
    </source>
</evidence>
<evidence type="ECO:0000259" key="9">
    <source>
        <dbReference type="PROSITE" id="PS50076"/>
    </source>
</evidence>
<dbReference type="GO" id="GO:0042026">
    <property type="term" value="P:protein refolding"/>
    <property type="evidence" value="ECO:0007669"/>
    <property type="project" value="TreeGrafter"/>
</dbReference>
<evidence type="ECO:0000256" key="4">
    <source>
        <dbReference type="ARBA" id="ARBA00022771"/>
    </source>
</evidence>
<dbReference type="InterPro" id="IPR001623">
    <property type="entry name" value="DnaJ_domain"/>
</dbReference>
<keyword evidence="3" id="KW-0677">Repeat</keyword>
<evidence type="ECO:0000256" key="3">
    <source>
        <dbReference type="ARBA" id="ARBA00022737"/>
    </source>
</evidence>
<dbReference type="CDD" id="cd06257">
    <property type="entry name" value="DnaJ"/>
    <property type="match status" value="1"/>
</dbReference>
<feature type="compositionally biased region" description="Basic and acidic residues" evidence="8">
    <location>
        <begin position="331"/>
        <end position="343"/>
    </location>
</feature>
<dbReference type="PANTHER" id="PTHR43096">
    <property type="entry name" value="DNAJ HOMOLOG 1, MITOCHONDRIAL-RELATED"/>
    <property type="match status" value="1"/>
</dbReference>
<dbReference type="InterPro" id="IPR018253">
    <property type="entry name" value="DnaJ_domain_CS"/>
</dbReference>
<evidence type="ECO:0000256" key="8">
    <source>
        <dbReference type="SAM" id="MobiDB-lite"/>
    </source>
</evidence>
<organism evidence="10 11">
    <name type="scientific">Ornithinimicrobium pratense</name>
    <dbReference type="NCBI Taxonomy" id="2593973"/>
    <lineage>
        <taxon>Bacteria</taxon>
        <taxon>Bacillati</taxon>
        <taxon>Actinomycetota</taxon>
        <taxon>Actinomycetes</taxon>
        <taxon>Micrococcales</taxon>
        <taxon>Ornithinimicrobiaceae</taxon>
        <taxon>Ornithinimicrobium</taxon>
    </lineage>
</organism>
<dbReference type="PANTHER" id="PTHR43096:SF54">
    <property type="entry name" value="CHAPERONE PROTEIN DNAJ 1"/>
    <property type="match status" value="1"/>
</dbReference>
<keyword evidence="7" id="KW-0143">Chaperone</keyword>
<evidence type="ECO:0000256" key="5">
    <source>
        <dbReference type="ARBA" id="ARBA00022833"/>
    </source>
</evidence>
<proteinExistence type="predicted"/>
<dbReference type="InterPro" id="IPR036869">
    <property type="entry name" value="J_dom_sf"/>
</dbReference>
<keyword evidence="5" id="KW-0862">Zinc</keyword>
<dbReference type="PROSITE" id="PS50076">
    <property type="entry name" value="DNAJ_2"/>
    <property type="match status" value="1"/>
</dbReference>
<dbReference type="CDD" id="cd10747">
    <property type="entry name" value="DnaJ_C"/>
    <property type="match status" value="1"/>
</dbReference>
<evidence type="ECO:0000256" key="1">
    <source>
        <dbReference type="ARBA" id="ARBA00022705"/>
    </source>
</evidence>
<sequence>MVSQDWMDKDFYAILGVEKDVDDKTLKKTYRKLAREWHPDSRPGDKAAEQRFKDIGEAYAVLSDPEKRKQYDAVRAMGGGARFTAGAGSAGGAGGFEDVFAQMFGGGGGAQNVRFETGGGGIDLEDLLGAFGGGGFGGQQGFPGGFPGGSQGGYGRRGTPRGQDVEARTTIDFKAAVNGDTVTLSKPDGGTVSTRIPAGVKDGQKIRLRGKGLPSPVQGGEPGDMYLHVTVAPHPVFGRDGLNLTVDVPVTFAEAALGATVQVPTLDGPPVKVRVAPGTPSGRVLRVKGRGIAAKSTTGDLLAKVQVVVPQRLSDKAREAVEALQAEDGGADPRAELLRRAGT</sequence>
<name>A0A5J6V2Y2_9MICO</name>
<keyword evidence="6" id="KW-0346">Stress response</keyword>
<dbReference type="Proteomes" id="UP000326546">
    <property type="component" value="Chromosome"/>
</dbReference>
<protein>
    <submittedName>
        <fullName evidence="10">DnaJ domain-containing protein</fullName>
    </submittedName>
</protein>
<dbReference type="KEGG" id="serw:FY030_01195"/>
<accession>A0A5J6V2Y2</accession>
<keyword evidence="2" id="KW-0479">Metal-binding</keyword>
<dbReference type="AlphaFoldDB" id="A0A5J6V2Y2"/>
<feature type="domain" description="J" evidence="9">
    <location>
        <begin position="10"/>
        <end position="75"/>
    </location>
</feature>
<gene>
    <name evidence="10" type="ORF">FY030_01195</name>
</gene>
<dbReference type="Pfam" id="PF01556">
    <property type="entry name" value="DnaJ_C"/>
    <property type="match status" value="1"/>
</dbReference>
<dbReference type="Gene3D" id="2.60.260.20">
    <property type="entry name" value="Urease metallochaperone UreE, N-terminal domain"/>
    <property type="match status" value="2"/>
</dbReference>
<evidence type="ECO:0000313" key="11">
    <source>
        <dbReference type="Proteomes" id="UP000326546"/>
    </source>
</evidence>
<dbReference type="GO" id="GO:0008270">
    <property type="term" value="F:zinc ion binding"/>
    <property type="evidence" value="ECO:0007669"/>
    <property type="project" value="UniProtKB-KW"/>
</dbReference>
<dbReference type="SUPFAM" id="SSF46565">
    <property type="entry name" value="Chaperone J-domain"/>
    <property type="match status" value="1"/>
</dbReference>
<evidence type="ECO:0000256" key="6">
    <source>
        <dbReference type="ARBA" id="ARBA00023016"/>
    </source>
</evidence>